<accession>A0A347WM56</accession>
<dbReference type="InterPro" id="IPR020846">
    <property type="entry name" value="MFS_dom"/>
</dbReference>
<gene>
    <name evidence="8" type="ORF">CL176_09210</name>
</gene>
<feature type="transmembrane region" description="Helical" evidence="6">
    <location>
        <begin position="290"/>
        <end position="310"/>
    </location>
</feature>
<evidence type="ECO:0000256" key="6">
    <source>
        <dbReference type="SAM" id="Phobius"/>
    </source>
</evidence>
<sequence>MKEHFYGWRIVLASVIALAITGPASVAVANIFQTPVVHEFGIEPSQFAINNFIVLGVGILLSPKVTNLYFKGNINRKYALGTLIYALCFAAYGLAPNIYIFYLLSFGVGLGFVMTNMAPIGILVNAWFVEKKGLAMSLAASGLGIGGIIFSQLLTYLIGQFGWRHTYLIYAAIMIIIVCPVMYFVIKDKPEDIGQVALGSQEANAQAGTASEEEAYTVKLHVKEALSKPFFIMLIIGAVCVGIVNNGGLGQFPPAITLLHNAQKAANITAIYSGVGIIGKLLLGSINDRFGIQASIKYSTALCMLTYFLATQSGNYPFAILMAICFGLGNAIGTVMGPLITSAIFSGRDYSQAYGYLQSGLNTGMALGSVLAATVADLAGTYDAAWYVLLFISLAMGIFWLGAYRQSRQYI</sequence>
<feature type="transmembrane region" description="Helical" evidence="6">
    <location>
        <begin position="78"/>
        <end position="95"/>
    </location>
</feature>
<dbReference type="Proteomes" id="UP000263232">
    <property type="component" value="Chromosome"/>
</dbReference>
<keyword evidence="5 6" id="KW-0472">Membrane</keyword>
<feature type="domain" description="Major facilitator superfamily (MFS) profile" evidence="7">
    <location>
        <begin position="10"/>
        <end position="408"/>
    </location>
</feature>
<feature type="transmembrane region" description="Helical" evidence="6">
    <location>
        <begin position="167"/>
        <end position="186"/>
    </location>
</feature>
<feature type="transmembrane region" description="Helical" evidence="6">
    <location>
        <begin position="265"/>
        <end position="283"/>
    </location>
</feature>
<keyword evidence="9" id="KW-1185">Reference proteome</keyword>
<feature type="transmembrane region" description="Helical" evidence="6">
    <location>
        <begin position="45"/>
        <end position="66"/>
    </location>
</feature>
<evidence type="ECO:0000256" key="5">
    <source>
        <dbReference type="ARBA" id="ARBA00023136"/>
    </source>
</evidence>
<dbReference type="RefSeq" id="WP_118991059.1">
    <property type="nucleotide sequence ID" value="NZ_CP023434.1"/>
</dbReference>
<dbReference type="KEGG" id="abae:CL176_09210"/>
<evidence type="ECO:0000256" key="2">
    <source>
        <dbReference type="ARBA" id="ARBA00022448"/>
    </source>
</evidence>
<comment type="subcellular location">
    <subcellularLocation>
        <location evidence="1">Cell membrane</location>
        <topology evidence="1">Multi-pass membrane protein</topology>
    </subcellularLocation>
</comment>
<reference evidence="8 9" key="1">
    <citation type="submission" date="2017-09" db="EMBL/GenBank/DDBJ databases">
        <title>Complete genome sequence of Oxytococcus suis strain ZY16052.</title>
        <authorList>
            <person name="Li F."/>
        </authorList>
    </citation>
    <scope>NUCLEOTIDE SEQUENCE [LARGE SCALE GENOMIC DNA]</scope>
    <source>
        <strain evidence="8 9">ZY16052</strain>
    </source>
</reference>
<evidence type="ECO:0000313" key="9">
    <source>
        <dbReference type="Proteomes" id="UP000263232"/>
    </source>
</evidence>
<dbReference type="PROSITE" id="PS50850">
    <property type="entry name" value="MFS"/>
    <property type="match status" value="1"/>
</dbReference>
<protein>
    <recommendedName>
        <fullName evidence="7">Major facilitator superfamily (MFS) profile domain-containing protein</fullName>
    </recommendedName>
</protein>
<evidence type="ECO:0000256" key="3">
    <source>
        <dbReference type="ARBA" id="ARBA00022692"/>
    </source>
</evidence>
<organism evidence="8 9">
    <name type="scientific">Suicoccus acidiformans</name>
    <dbReference type="NCBI Taxonomy" id="2036206"/>
    <lineage>
        <taxon>Bacteria</taxon>
        <taxon>Bacillati</taxon>
        <taxon>Bacillota</taxon>
        <taxon>Bacilli</taxon>
        <taxon>Lactobacillales</taxon>
        <taxon>Aerococcaceae</taxon>
        <taxon>Suicoccus</taxon>
    </lineage>
</organism>
<feature type="transmembrane region" description="Helical" evidence="6">
    <location>
        <begin position="384"/>
        <end position="404"/>
    </location>
</feature>
<feature type="transmembrane region" description="Helical" evidence="6">
    <location>
        <begin position="353"/>
        <end position="372"/>
    </location>
</feature>
<keyword evidence="4 6" id="KW-1133">Transmembrane helix</keyword>
<proteinExistence type="predicted"/>
<dbReference type="PANTHER" id="PTHR11360:SF284">
    <property type="entry name" value="EG:103B4.3 PROTEIN-RELATED"/>
    <property type="match status" value="1"/>
</dbReference>
<feature type="transmembrane region" description="Helical" evidence="6">
    <location>
        <begin position="101"/>
        <end position="128"/>
    </location>
</feature>
<dbReference type="Gene3D" id="1.20.1250.20">
    <property type="entry name" value="MFS general substrate transporter like domains"/>
    <property type="match status" value="2"/>
</dbReference>
<feature type="transmembrane region" description="Helical" evidence="6">
    <location>
        <begin position="229"/>
        <end position="245"/>
    </location>
</feature>
<evidence type="ECO:0000256" key="1">
    <source>
        <dbReference type="ARBA" id="ARBA00004651"/>
    </source>
</evidence>
<dbReference type="GO" id="GO:0005886">
    <property type="term" value="C:plasma membrane"/>
    <property type="evidence" value="ECO:0007669"/>
    <property type="project" value="UniProtKB-SubCell"/>
</dbReference>
<dbReference type="Pfam" id="PF07690">
    <property type="entry name" value="MFS_1"/>
    <property type="match status" value="1"/>
</dbReference>
<dbReference type="InterPro" id="IPR011701">
    <property type="entry name" value="MFS"/>
</dbReference>
<keyword evidence="3 6" id="KW-0812">Transmembrane</keyword>
<evidence type="ECO:0000256" key="4">
    <source>
        <dbReference type="ARBA" id="ARBA00022989"/>
    </source>
</evidence>
<dbReference type="OrthoDB" id="182417at2"/>
<evidence type="ECO:0000259" key="7">
    <source>
        <dbReference type="PROSITE" id="PS50850"/>
    </source>
</evidence>
<keyword evidence="2" id="KW-0813">Transport</keyword>
<dbReference type="InterPro" id="IPR036259">
    <property type="entry name" value="MFS_trans_sf"/>
</dbReference>
<dbReference type="AlphaFoldDB" id="A0A347WM56"/>
<feature type="transmembrane region" description="Helical" evidence="6">
    <location>
        <begin position="316"/>
        <end position="341"/>
    </location>
</feature>
<dbReference type="GO" id="GO:0022857">
    <property type="term" value="F:transmembrane transporter activity"/>
    <property type="evidence" value="ECO:0007669"/>
    <property type="project" value="InterPro"/>
</dbReference>
<feature type="transmembrane region" description="Helical" evidence="6">
    <location>
        <begin position="140"/>
        <end position="161"/>
    </location>
</feature>
<dbReference type="SUPFAM" id="SSF103473">
    <property type="entry name" value="MFS general substrate transporter"/>
    <property type="match status" value="1"/>
</dbReference>
<dbReference type="EMBL" id="CP023434">
    <property type="protein sequence ID" value="AXY26163.1"/>
    <property type="molecule type" value="Genomic_DNA"/>
</dbReference>
<evidence type="ECO:0000313" key="8">
    <source>
        <dbReference type="EMBL" id="AXY26163.1"/>
    </source>
</evidence>
<name>A0A347WM56_9LACT</name>
<dbReference type="InterPro" id="IPR050327">
    <property type="entry name" value="Proton-linked_MCT"/>
</dbReference>
<dbReference type="PANTHER" id="PTHR11360">
    <property type="entry name" value="MONOCARBOXYLATE TRANSPORTER"/>
    <property type="match status" value="1"/>
</dbReference>